<feature type="domain" description="RDD" evidence="7">
    <location>
        <begin position="21"/>
        <end position="168"/>
    </location>
</feature>
<keyword evidence="5 6" id="KW-0472">Membrane</keyword>
<evidence type="ECO:0000256" key="1">
    <source>
        <dbReference type="ARBA" id="ARBA00004651"/>
    </source>
</evidence>
<evidence type="ECO:0000256" key="6">
    <source>
        <dbReference type="SAM" id="Phobius"/>
    </source>
</evidence>
<evidence type="ECO:0000256" key="5">
    <source>
        <dbReference type="ARBA" id="ARBA00023136"/>
    </source>
</evidence>
<keyword evidence="2" id="KW-1003">Cell membrane</keyword>
<protein>
    <submittedName>
        <fullName evidence="8">RDD family protein</fullName>
    </submittedName>
</protein>
<evidence type="ECO:0000313" key="9">
    <source>
        <dbReference type="Proteomes" id="UP001163336"/>
    </source>
</evidence>
<feature type="transmembrane region" description="Helical" evidence="6">
    <location>
        <begin position="34"/>
        <end position="54"/>
    </location>
</feature>
<feature type="transmembrane region" description="Helical" evidence="6">
    <location>
        <begin position="66"/>
        <end position="88"/>
    </location>
</feature>
<name>A0ABN6TGI4_9BURK</name>
<evidence type="ECO:0000256" key="2">
    <source>
        <dbReference type="ARBA" id="ARBA00022475"/>
    </source>
</evidence>
<sequence length="179" mass="19911">MQATQATSAPPATKPAPVVTPTILRRVTVMLYEALLLFSVEMLAIAVYMLVTLNSQHPVAKEGMKAWLFLVTAAYFIWCWMNTGHTLAMKTWRIKIVKPGHRQLPFGTAAIRFLLAWGWFLPALLACWAFGLHGKGQIAIALLAGIAAWAMTALFDKDRQFLHDRLAGTRLIALPKPTR</sequence>
<comment type="subcellular location">
    <subcellularLocation>
        <location evidence="1">Cell membrane</location>
        <topology evidence="1">Multi-pass membrane protein</topology>
    </subcellularLocation>
</comment>
<feature type="transmembrane region" description="Helical" evidence="6">
    <location>
        <begin position="137"/>
        <end position="155"/>
    </location>
</feature>
<reference evidence="8" key="1">
    <citation type="submission" date="2022-11" db="EMBL/GenBank/DDBJ databases">
        <title>Isolation and characterization of PLA-degrading bacterium Massilia sp. from Antarctic soil.</title>
        <authorList>
            <person name="Sato K."/>
            <person name="Gomez-Fuentes C."/>
            <person name="Ahmad S.A."/>
            <person name="Zulkharnain A."/>
        </authorList>
    </citation>
    <scope>NUCLEOTIDE SEQUENCE</scope>
    <source>
        <strain evidence="8">N-3</strain>
    </source>
</reference>
<dbReference type="InterPro" id="IPR010432">
    <property type="entry name" value="RDD"/>
</dbReference>
<proteinExistence type="predicted"/>
<dbReference type="Pfam" id="PF06271">
    <property type="entry name" value="RDD"/>
    <property type="match status" value="1"/>
</dbReference>
<feature type="transmembrane region" description="Helical" evidence="6">
    <location>
        <begin position="109"/>
        <end position="131"/>
    </location>
</feature>
<dbReference type="RefSeq" id="WP_281909134.1">
    <property type="nucleotide sequence ID" value="NZ_AP026966.1"/>
</dbReference>
<keyword evidence="9" id="KW-1185">Reference proteome</keyword>
<keyword evidence="3 6" id="KW-0812">Transmembrane</keyword>
<keyword evidence="4 6" id="KW-1133">Transmembrane helix</keyword>
<organism evidence="8 9">
    <name type="scientific">Massilia varians</name>
    <dbReference type="NCBI Taxonomy" id="457921"/>
    <lineage>
        <taxon>Bacteria</taxon>
        <taxon>Pseudomonadati</taxon>
        <taxon>Pseudomonadota</taxon>
        <taxon>Betaproteobacteria</taxon>
        <taxon>Burkholderiales</taxon>
        <taxon>Oxalobacteraceae</taxon>
        <taxon>Telluria group</taxon>
        <taxon>Massilia</taxon>
    </lineage>
</organism>
<dbReference type="EMBL" id="AP026966">
    <property type="protein sequence ID" value="BDT60134.1"/>
    <property type="molecule type" value="Genomic_DNA"/>
</dbReference>
<evidence type="ECO:0000256" key="3">
    <source>
        <dbReference type="ARBA" id="ARBA00022692"/>
    </source>
</evidence>
<dbReference type="Proteomes" id="UP001163336">
    <property type="component" value="Chromosome"/>
</dbReference>
<dbReference type="PANTHER" id="PTHR36115:SF10">
    <property type="entry name" value="RDD DOMAIN-CONTAINING PROTEIN"/>
    <property type="match status" value="1"/>
</dbReference>
<dbReference type="PANTHER" id="PTHR36115">
    <property type="entry name" value="PROLINE-RICH ANTIGEN HOMOLOG-RELATED"/>
    <property type="match status" value="1"/>
</dbReference>
<evidence type="ECO:0000259" key="7">
    <source>
        <dbReference type="Pfam" id="PF06271"/>
    </source>
</evidence>
<evidence type="ECO:0000313" key="8">
    <source>
        <dbReference type="EMBL" id="BDT60134.1"/>
    </source>
</evidence>
<evidence type="ECO:0000256" key="4">
    <source>
        <dbReference type="ARBA" id="ARBA00022989"/>
    </source>
</evidence>
<dbReference type="InterPro" id="IPR051791">
    <property type="entry name" value="Pra-immunoreactive"/>
</dbReference>
<accession>A0ABN6TGI4</accession>
<gene>
    <name evidence="8" type="ORF">MasN3_36280</name>
</gene>